<evidence type="ECO:0000313" key="4">
    <source>
        <dbReference type="WBParaSite" id="GPUH_0002542001-mRNA-1"/>
    </source>
</evidence>
<evidence type="ECO:0000313" key="3">
    <source>
        <dbReference type="Proteomes" id="UP000271098"/>
    </source>
</evidence>
<evidence type="ECO:0000256" key="1">
    <source>
        <dbReference type="SAM" id="MobiDB-lite"/>
    </source>
</evidence>
<feature type="region of interest" description="Disordered" evidence="1">
    <location>
        <begin position="20"/>
        <end position="47"/>
    </location>
</feature>
<proteinExistence type="predicted"/>
<protein>
    <submittedName>
        <fullName evidence="4">Peroxin-14</fullName>
    </submittedName>
</protein>
<keyword evidence="3" id="KW-1185">Reference proteome</keyword>
<name>A0A183EWP9_9BILA</name>
<accession>A0A183EWP9</accession>
<dbReference type="Proteomes" id="UP000271098">
    <property type="component" value="Unassembled WGS sequence"/>
</dbReference>
<reference evidence="2 3" key="2">
    <citation type="submission" date="2018-11" db="EMBL/GenBank/DDBJ databases">
        <authorList>
            <consortium name="Pathogen Informatics"/>
        </authorList>
    </citation>
    <scope>NUCLEOTIDE SEQUENCE [LARGE SCALE GENOMIC DNA]</scope>
</reference>
<dbReference type="WBParaSite" id="GPUH_0002542001-mRNA-1">
    <property type="protein sequence ID" value="GPUH_0002542001-mRNA-1"/>
    <property type="gene ID" value="GPUH_0002542001"/>
</dbReference>
<dbReference type="AlphaFoldDB" id="A0A183EWP9"/>
<feature type="region of interest" description="Disordered" evidence="1">
    <location>
        <begin position="107"/>
        <end position="128"/>
    </location>
</feature>
<dbReference type="EMBL" id="UYRT01104979">
    <property type="protein sequence ID" value="VDN44143.1"/>
    <property type="molecule type" value="Genomic_DNA"/>
</dbReference>
<sequence>MTQDFNHLLNAVETISEKAKRVDSVETTQNSKDFLDSEEVNAEESARVKPIATAATNSEDFPDTAGTNTEKSISVDELRTANEELHTAQSKSEAYWFKNVQNMNAEQPRIPETLKSPPLPSVARRTAS</sequence>
<reference evidence="4" key="1">
    <citation type="submission" date="2016-06" db="UniProtKB">
        <authorList>
            <consortium name="WormBaseParasite"/>
        </authorList>
    </citation>
    <scope>IDENTIFICATION</scope>
</reference>
<organism evidence="4">
    <name type="scientific">Gongylonema pulchrum</name>
    <dbReference type="NCBI Taxonomy" id="637853"/>
    <lineage>
        <taxon>Eukaryota</taxon>
        <taxon>Metazoa</taxon>
        <taxon>Ecdysozoa</taxon>
        <taxon>Nematoda</taxon>
        <taxon>Chromadorea</taxon>
        <taxon>Rhabditida</taxon>
        <taxon>Spirurina</taxon>
        <taxon>Spiruromorpha</taxon>
        <taxon>Spiruroidea</taxon>
        <taxon>Gongylonematidae</taxon>
        <taxon>Gongylonema</taxon>
    </lineage>
</organism>
<evidence type="ECO:0000313" key="2">
    <source>
        <dbReference type="EMBL" id="VDN44143.1"/>
    </source>
</evidence>
<gene>
    <name evidence="2" type="ORF">GPUH_LOCUS25391</name>
</gene>